<comment type="caution">
    <text evidence="3">The sequence shown here is derived from an EMBL/GenBank/DDBJ whole genome shotgun (WGS) entry which is preliminary data.</text>
</comment>
<keyword evidence="1" id="KW-0472">Membrane</keyword>
<feature type="transmembrane region" description="Helical" evidence="1">
    <location>
        <begin position="261"/>
        <end position="282"/>
    </location>
</feature>
<keyword evidence="1" id="KW-0812">Transmembrane</keyword>
<feature type="transmembrane region" description="Helical" evidence="1">
    <location>
        <begin position="86"/>
        <end position="106"/>
    </location>
</feature>
<feature type="transmembrane region" description="Helical" evidence="1">
    <location>
        <begin position="201"/>
        <end position="225"/>
    </location>
</feature>
<evidence type="ECO:0000259" key="2">
    <source>
        <dbReference type="Pfam" id="PF00892"/>
    </source>
</evidence>
<feature type="transmembrane region" description="Helical" evidence="1">
    <location>
        <begin position="141"/>
        <end position="158"/>
    </location>
</feature>
<dbReference type="PANTHER" id="PTHR22911">
    <property type="entry name" value="ACYL-MALONYL CONDENSING ENZYME-RELATED"/>
    <property type="match status" value="1"/>
</dbReference>
<dbReference type="Proteomes" id="UP001267426">
    <property type="component" value="Unassembled WGS sequence"/>
</dbReference>
<feature type="domain" description="EamA" evidence="2">
    <location>
        <begin position="28"/>
        <end position="156"/>
    </location>
</feature>
<dbReference type="InterPro" id="IPR000620">
    <property type="entry name" value="EamA_dom"/>
</dbReference>
<name>A0ABU3BUB3_9BACT</name>
<keyword evidence="1" id="KW-1133">Transmembrane helix</keyword>
<reference evidence="3 4" key="1">
    <citation type="submission" date="2023-09" db="EMBL/GenBank/DDBJ databases">
        <authorList>
            <person name="Rey-Velasco X."/>
        </authorList>
    </citation>
    <scope>NUCLEOTIDE SEQUENCE [LARGE SCALE GENOMIC DNA]</scope>
    <source>
        <strain evidence="3 4">F394</strain>
    </source>
</reference>
<feature type="transmembrane region" description="Helical" evidence="1">
    <location>
        <begin position="25"/>
        <end position="43"/>
    </location>
</feature>
<dbReference type="InterPro" id="IPR037185">
    <property type="entry name" value="EmrE-like"/>
</dbReference>
<feature type="transmembrane region" description="Helical" evidence="1">
    <location>
        <begin position="112"/>
        <end position="134"/>
    </location>
</feature>
<feature type="domain" description="EamA" evidence="2">
    <location>
        <begin position="171"/>
        <end position="303"/>
    </location>
</feature>
<dbReference type="SUPFAM" id="SSF103481">
    <property type="entry name" value="Multidrug resistance efflux transporter EmrE"/>
    <property type="match status" value="2"/>
</dbReference>
<feature type="transmembrane region" description="Helical" evidence="1">
    <location>
        <begin position="55"/>
        <end position="74"/>
    </location>
</feature>
<organism evidence="3 4">
    <name type="scientific">Rubrivirga litoralis</name>
    <dbReference type="NCBI Taxonomy" id="3075598"/>
    <lineage>
        <taxon>Bacteria</taxon>
        <taxon>Pseudomonadati</taxon>
        <taxon>Rhodothermota</taxon>
        <taxon>Rhodothermia</taxon>
        <taxon>Rhodothermales</taxon>
        <taxon>Rubricoccaceae</taxon>
        <taxon>Rubrivirga</taxon>
    </lineage>
</organism>
<dbReference type="Pfam" id="PF00892">
    <property type="entry name" value="EamA"/>
    <property type="match status" value="2"/>
</dbReference>
<protein>
    <submittedName>
        <fullName evidence="3">DMT family transporter</fullName>
    </submittedName>
</protein>
<sequence>MAAPPSEPVGVESAGRGGDAVPPGIWALLALALVAVGTSPILVRLAGDVPALALAAWRTVFVSVLLVPVAAVRVRGEIRALPRRDVGLIAVAGVFLGLHFMAWITSVQLTSVASASVLVTLSPVFIVILGAVFLHERPDRRTAVAIAAAVVGAALIGATGGDGGIYPDPLLGNALALLAAFLVAVYLLISRSVRQRTSFLATFVPLNTAAALTCVGVCVALGVPLGLPLPALALAFALGIGPGLVGHGSFSLALRYVTAALIGLLTLAEPVISTAIAFAWFGERPAPLAFVGMAVVLAAISAVVVGRASPEERGKRK</sequence>
<accession>A0ABU3BUB3</accession>
<dbReference type="PANTHER" id="PTHR22911:SF76">
    <property type="entry name" value="EAMA DOMAIN-CONTAINING PROTEIN"/>
    <property type="match status" value="1"/>
</dbReference>
<evidence type="ECO:0000313" key="3">
    <source>
        <dbReference type="EMBL" id="MDT0632881.1"/>
    </source>
</evidence>
<feature type="transmembrane region" description="Helical" evidence="1">
    <location>
        <begin position="288"/>
        <end position="308"/>
    </location>
</feature>
<proteinExistence type="predicted"/>
<dbReference type="RefSeq" id="WP_311665215.1">
    <property type="nucleotide sequence ID" value="NZ_JAVRHT010000041.1"/>
</dbReference>
<keyword evidence="4" id="KW-1185">Reference proteome</keyword>
<evidence type="ECO:0000313" key="4">
    <source>
        <dbReference type="Proteomes" id="UP001267426"/>
    </source>
</evidence>
<evidence type="ECO:0000256" key="1">
    <source>
        <dbReference type="SAM" id="Phobius"/>
    </source>
</evidence>
<feature type="transmembrane region" description="Helical" evidence="1">
    <location>
        <begin position="231"/>
        <end position="254"/>
    </location>
</feature>
<feature type="transmembrane region" description="Helical" evidence="1">
    <location>
        <begin position="170"/>
        <end position="189"/>
    </location>
</feature>
<dbReference type="EMBL" id="JAVRHT010000041">
    <property type="protein sequence ID" value="MDT0632881.1"/>
    <property type="molecule type" value="Genomic_DNA"/>
</dbReference>
<gene>
    <name evidence="3" type="ORF">RM540_14075</name>
</gene>